<dbReference type="InterPro" id="IPR011990">
    <property type="entry name" value="TPR-like_helical_dom_sf"/>
</dbReference>
<proteinExistence type="predicted"/>
<dbReference type="RefSeq" id="WP_306052315.1">
    <property type="nucleotide sequence ID" value="NZ_CP120997.1"/>
</dbReference>
<dbReference type="PANTHER" id="PTHR46082:SF6">
    <property type="entry name" value="AAA+ ATPASE DOMAIN-CONTAINING PROTEIN-RELATED"/>
    <property type="match status" value="1"/>
</dbReference>
<dbReference type="SUPFAM" id="SSF48452">
    <property type="entry name" value="TPR-like"/>
    <property type="match status" value="2"/>
</dbReference>
<accession>A0ABY9HFX7</accession>
<name>A0ABY9HFX7_9ACTN</name>
<dbReference type="PANTHER" id="PTHR46082">
    <property type="entry name" value="ATP/GTP-BINDING PROTEIN-RELATED"/>
    <property type="match status" value="1"/>
</dbReference>
<evidence type="ECO:0000313" key="1">
    <source>
        <dbReference type="EMBL" id="WLQ32983.1"/>
    </source>
</evidence>
<dbReference type="Proteomes" id="UP001239522">
    <property type="component" value="Chromosome"/>
</dbReference>
<dbReference type="EMBL" id="CP120997">
    <property type="protein sequence ID" value="WLQ32983.1"/>
    <property type="molecule type" value="Genomic_DNA"/>
</dbReference>
<reference evidence="1 2" key="1">
    <citation type="submission" date="2023-03" db="EMBL/GenBank/DDBJ databases">
        <title>Isolation and description of six Streptomyces strains from soil environments, able to metabolize different microbial glucans.</title>
        <authorList>
            <person name="Widen T."/>
            <person name="Larsbrink J."/>
        </authorList>
    </citation>
    <scope>NUCLEOTIDE SEQUENCE [LARGE SCALE GENOMIC DNA]</scope>
    <source>
        <strain evidence="1 2">Mut1</strain>
    </source>
</reference>
<keyword evidence="2" id="KW-1185">Reference proteome</keyword>
<protein>
    <submittedName>
        <fullName evidence="1">Tetratricopeptide repeat protein</fullName>
    </submittedName>
</protein>
<gene>
    <name evidence="1" type="ORF">P8A18_05730</name>
</gene>
<dbReference type="InterPro" id="IPR053137">
    <property type="entry name" value="NLR-like"/>
</dbReference>
<organism evidence="1 2">
    <name type="scientific">Streptomyces castrisilvae</name>
    <dbReference type="NCBI Taxonomy" id="3033811"/>
    <lineage>
        <taxon>Bacteria</taxon>
        <taxon>Bacillati</taxon>
        <taxon>Actinomycetota</taxon>
        <taxon>Actinomycetes</taxon>
        <taxon>Kitasatosporales</taxon>
        <taxon>Streptomycetaceae</taxon>
        <taxon>Streptomyces</taxon>
    </lineage>
</organism>
<sequence>MGRTVRRWVRIGLGVIADSRDIRRELKWHPHRLMTDRDRLLREEEGEARTLRHTALRRRRSGQPAAAVETYGQLVAARTRAWGADHPLVLDTRLALAGTRAEAGDGAGAARAYEQVLPDLARALGEEHPRVPWARRNSAYWRVRPGWTPPLPVRDELEGPVREAVVLRKEPDGFGALLRLARLRWNQGDEAGAVDAYEQLLAERVRVRGAGHHVVLLTRLTLAGTRARAGDGAGAAQAYERLFDDMVRVLGPRHRGTRWTRRQRDLWRGGAA</sequence>
<evidence type="ECO:0000313" key="2">
    <source>
        <dbReference type="Proteomes" id="UP001239522"/>
    </source>
</evidence>
<dbReference type="Gene3D" id="1.25.40.10">
    <property type="entry name" value="Tetratricopeptide repeat domain"/>
    <property type="match status" value="2"/>
</dbReference>
<dbReference type="Pfam" id="PF13374">
    <property type="entry name" value="TPR_10"/>
    <property type="match status" value="1"/>
</dbReference>